<keyword evidence="4 7" id="KW-0238">DNA-binding</keyword>
<dbReference type="InterPro" id="IPR036390">
    <property type="entry name" value="WH_DNA-bd_sf"/>
</dbReference>
<feature type="domain" description="E2F/DP family winged-helix DNA-binding" evidence="9">
    <location>
        <begin position="93"/>
        <end position="156"/>
    </location>
</feature>
<dbReference type="GO" id="GO:0000981">
    <property type="term" value="F:DNA-binding transcription factor activity, RNA polymerase II-specific"/>
    <property type="evidence" value="ECO:0007669"/>
    <property type="project" value="TreeGrafter"/>
</dbReference>
<dbReference type="SUPFAM" id="SSF144074">
    <property type="entry name" value="E2F-DP heterodimerization region"/>
    <property type="match status" value="1"/>
</dbReference>
<dbReference type="SMART" id="SM01372">
    <property type="entry name" value="E2F_TDP"/>
    <property type="match status" value="1"/>
</dbReference>
<feature type="compositionally biased region" description="Polar residues" evidence="8">
    <location>
        <begin position="41"/>
        <end position="53"/>
    </location>
</feature>
<keyword evidence="10" id="KW-1185">Reference proteome</keyword>
<dbReference type="PANTHER" id="PTHR12081:SF18">
    <property type="entry name" value="TRANSCRIPTION FACTOR E2F2-RELATED"/>
    <property type="match status" value="1"/>
</dbReference>
<dbReference type="Pfam" id="PF02319">
    <property type="entry name" value="WHD_E2F_TDP"/>
    <property type="match status" value="1"/>
</dbReference>
<evidence type="ECO:0000259" key="9">
    <source>
        <dbReference type="SMART" id="SM01372"/>
    </source>
</evidence>
<dbReference type="Proteomes" id="UP000025227">
    <property type="component" value="Unplaced"/>
</dbReference>
<dbReference type="GO" id="GO:0090575">
    <property type="term" value="C:RNA polymerase II transcription regulator complex"/>
    <property type="evidence" value="ECO:0007669"/>
    <property type="project" value="TreeGrafter"/>
</dbReference>
<dbReference type="Gene3D" id="1.10.10.10">
    <property type="entry name" value="Winged helix-like DNA-binding domain superfamily/Winged helix DNA-binding domain"/>
    <property type="match status" value="1"/>
</dbReference>
<reference evidence="11" key="1">
    <citation type="submission" date="2020-12" db="UniProtKB">
        <authorList>
            <consortium name="WormBaseParasite"/>
        </authorList>
    </citation>
    <scope>IDENTIFICATION</scope>
    <source>
        <strain evidence="11">MHco3</strain>
    </source>
</reference>
<proteinExistence type="inferred from homology"/>
<dbReference type="InterPro" id="IPR037241">
    <property type="entry name" value="E2F-DP_heterodim"/>
</dbReference>
<accession>A0A7I4Z1H6</accession>
<comment type="subcellular location">
    <subcellularLocation>
        <location evidence="1 7">Nucleus</location>
    </subcellularLocation>
</comment>
<evidence type="ECO:0000256" key="7">
    <source>
        <dbReference type="RuleBase" id="RU003796"/>
    </source>
</evidence>
<dbReference type="WBParaSite" id="HCON_00177320-00001">
    <property type="protein sequence ID" value="HCON_00177320-00001"/>
    <property type="gene ID" value="HCON_00177320"/>
</dbReference>
<dbReference type="InterPro" id="IPR036388">
    <property type="entry name" value="WH-like_DNA-bd_sf"/>
</dbReference>
<keyword evidence="6 7" id="KW-0539">Nucleus</keyword>
<keyword evidence="5 7" id="KW-0804">Transcription</keyword>
<evidence type="ECO:0000256" key="1">
    <source>
        <dbReference type="ARBA" id="ARBA00004123"/>
    </source>
</evidence>
<organism evidence="10 11">
    <name type="scientific">Haemonchus contortus</name>
    <name type="common">Barber pole worm</name>
    <dbReference type="NCBI Taxonomy" id="6289"/>
    <lineage>
        <taxon>Eukaryota</taxon>
        <taxon>Metazoa</taxon>
        <taxon>Ecdysozoa</taxon>
        <taxon>Nematoda</taxon>
        <taxon>Chromadorea</taxon>
        <taxon>Rhabditida</taxon>
        <taxon>Rhabditina</taxon>
        <taxon>Rhabditomorpha</taxon>
        <taxon>Strongyloidea</taxon>
        <taxon>Trichostrongylidae</taxon>
        <taxon>Haemonchus</taxon>
    </lineage>
</organism>
<evidence type="ECO:0000256" key="3">
    <source>
        <dbReference type="ARBA" id="ARBA00023015"/>
    </source>
</evidence>
<dbReference type="Gene3D" id="6.10.250.540">
    <property type="match status" value="1"/>
</dbReference>
<evidence type="ECO:0000256" key="5">
    <source>
        <dbReference type="ARBA" id="ARBA00023163"/>
    </source>
</evidence>
<dbReference type="GO" id="GO:0000978">
    <property type="term" value="F:RNA polymerase II cis-regulatory region sequence-specific DNA binding"/>
    <property type="evidence" value="ECO:0007669"/>
    <property type="project" value="InterPro"/>
</dbReference>
<name>A0A7I4Z1H6_HAECO</name>
<dbReference type="OrthoDB" id="1743261at2759"/>
<sequence length="392" mass="43730">MATRASQTPSVISLTDVPAILLPTMIGEVGYDTNKVEEVASRNTSNKNDSLMSKSGDPWRSSVKDIPLERRRRANKSCQRRDKPHKSCRVTTRMDNSLLVTTRKFLGLKTRSESVNLNDAAEILNVPKRRLYDITNVLEGIDIVEKIGKNSIRWKSNDGDAILLEKLRLDCENLLCKEIELDSTLLDLTSAVKLVREDPTYKPYGYLHLEDVHSLDMFSNQTLIAVKSSAETQSFIEVADPARTGKFQLKVGTANYSPLNVFLCPSYAHVFSSIEEVLSSGDLGDRAERSPYERRIPWISRMHSGMVSAEINESNRITNPFSNIVTPCDVASQDNSSYLSPLKILLEQHNNVPSHNDKELTNASFTPHGTELDSYNFPSSGLSLGDLFCGSD</sequence>
<evidence type="ECO:0000256" key="2">
    <source>
        <dbReference type="ARBA" id="ARBA00010940"/>
    </source>
</evidence>
<evidence type="ECO:0000313" key="11">
    <source>
        <dbReference type="WBParaSite" id="HCON_00177320-00001"/>
    </source>
</evidence>
<protein>
    <submittedName>
        <fullName evidence="11">E2F_TDP domain-containing protein</fullName>
    </submittedName>
</protein>
<dbReference type="FunFam" id="1.10.10.10:FF:000458">
    <property type="entry name" value="E2F-like (Mammalian transcription factor)"/>
    <property type="match status" value="1"/>
</dbReference>
<evidence type="ECO:0000313" key="10">
    <source>
        <dbReference type="Proteomes" id="UP000025227"/>
    </source>
</evidence>
<comment type="similarity">
    <text evidence="2 7">Belongs to the E2F/DP family.</text>
</comment>
<dbReference type="AlphaFoldDB" id="A0A7I4Z1H6"/>
<dbReference type="Pfam" id="PF16421">
    <property type="entry name" value="E2F_CC-MB"/>
    <property type="match status" value="1"/>
</dbReference>
<dbReference type="InterPro" id="IPR032198">
    <property type="entry name" value="E2F_CC-MB"/>
</dbReference>
<keyword evidence="3 7" id="KW-0805">Transcription regulation</keyword>
<dbReference type="GO" id="GO:0046983">
    <property type="term" value="F:protein dimerization activity"/>
    <property type="evidence" value="ECO:0007669"/>
    <property type="project" value="InterPro"/>
</dbReference>
<evidence type="ECO:0000256" key="8">
    <source>
        <dbReference type="SAM" id="MobiDB-lite"/>
    </source>
</evidence>
<dbReference type="InterPro" id="IPR015633">
    <property type="entry name" value="E2F"/>
</dbReference>
<dbReference type="InterPro" id="IPR003316">
    <property type="entry name" value="E2F_WHTH_DNA-bd_dom"/>
</dbReference>
<evidence type="ECO:0000256" key="4">
    <source>
        <dbReference type="ARBA" id="ARBA00023125"/>
    </source>
</evidence>
<dbReference type="PANTHER" id="PTHR12081">
    <property type="entry name" value="TRANSCRIPTION FACTOR E2F"/>
    <property type="match status" value="1"/>
</dbReference>
<dbReference type="SUPFAM" id="SSF46785">
    <property type="entry name" value="Winged helix' DNA-binding domain"/>
    <property type="match status" value="1"/>
</dbReference>
<evidence type="ECO:0000256" key="6">
    <source>
        <dbReference type="ARBA" id="ARBA00023242"/>
    </source>
</evidence>
<feature type="region of interest" description="Disordered" evidence="8">
    <location>
        <begin position="41"/>
        <end position="87"/>
    </location>
</feature>